<dbReference type="PANTHER" id="PTHR13142:SF1">
    <property type="entry name" value="INNER CENTROMERE PROTEIN"/>
    <property type="match status" value="1"/>
</dbReference>
<keyword evidence="6" id="KW-0206">Cytoskeleton</keyword>
<dbReference type="EMBL" id="RSCE01000001">
    <property type="protein sequence ID" value="RSH87594.1"/>
    <property type="molecule type" value="Genomic_DNA"/>
</dbReference>
<feature type="compositionally biased region" description="Basic and acidic residues" evidence="9">
    <location>
        <begin position="873"/>
        <end position="971"/>
    </location>
</feature>
<dbReference type="Gene3D" id="6.10.250.2990">
    <property type="match status" value="1"/>
</dbReference>
<evidence type="ECO:0000259" key="10">
    <source>
        <dbReference type="Pfam" id="PF03941"/>
    </source>
</evidence>
<feature type="compositionally biased region" description="Acidic residues" evidence="9">
    <location>
        <begin position="792"/>
        <end position="807"/>
    </location>
</feature>
<evidence type="ECO:0000256" key="3">
    <source>
        <dbReference type="ARBA" id="ARBA00010042"/>
    </source>
</evidence>
<evidence type="ECO:0000256" key="2">
    <source>
        <dbReference type="ARBA" id="ARBA00004186"/>
    </source>
</evidence>
<keyword evidence="7" id="KW-0539">Nucleus</keyword>
<feature type="compositionally biased region" description="Low complexity" evidence="9">
    <location>
        <begin position="423"/>
        <end position="437"/>
    </location>
</feature>
<dbReference type="InterPro" id="IPR005635">
    <property type="entry name" value="Inner_centromere_prot_ARK-bd"/>
</dbReference>
<dbReference type="GeneID" id="39584649"/>
<feature type="compositionally biased region" description="Polar residues" evidence="9">
    <location>
        <begin position="1044"/>
        <end position="1055"/>
    </location>
</feature>
<feature type="compositionally biased region" description="Acidic residues" evidence="9">
    <location>
        <begin position="681"/>
        <end position="690"/>
    </location>
</feature>
<keyword evidence="5" id="KW-0159">Chromosome partition</keyword>
<evidence type="ECO:0000256" key="6">
    <source>
        <dbReference type="ARBA" id="ARBA00023212"/>
    </source>
</evidence>
<dbReference type="RefSeq" id="XP_028479802.1">
    <property type="nucleotide sequence ID" value="XM_028615945.1"/>
</dbReference>
<feature type="compositionally biased region" description="Basic and acidic residues" evidence="9">
    <location>
        <begin position="157"/>
        <end position="167"/>
    </location>
</feature>
<evidence type="ECO:0000256" key="4">
    <source>
        <dbReference type="ARBA" id="ARBA00022490"/>
    </source>
</evidence>
<evidence type="ECO:0000256" key="5">
    <source>
        <dbReference type="ARBA" id="ARBA00022829"/>
    </source>
</evidence>
<keyword evidence="8" id="KW-0175">Coiled coil</keyword>
<feature type="compositionally biased region" description="Acidic residues" evidence="9">
    <location>
        <begin position="700"/>
        <end position="709"/>
    </location>
</feature>
<feature type="compositionally biased region" description="Basic and acidic residues" evidence="9">
    <location>
        <begin position="1118"/>
        <end position="1136"/>
    </location>
</feature>
<reference evidence="11 12" key="1">
    <citation type="submission" date="2018-11" db="EMBL/GenBank/DDBJ databases">
        <title>Genome sequence of Apiotrichum porosum DSM 27194.</title>
        <authorList>
            <person name="Aliyu H."/>
            <person name="Gorte O."/>
            <person name="Ochsenreither K."/>
        </authorList>
    </citation>
    <scope>NUCLEOTIDE SEQUENCE [LARGE SCALE GENOMIC DNA]</scope>
    <source>
        <strain evidence="11 12">DSM 27194</strain>
    </source>
</reference>
<dbReference type="GO" id="GO:0005634">
    <property type="term" value="C:nucleus"/>
    <property type="evidence" value="ECO:0007669"/>
    <property type="project" value="UniProtKB-SubCell"/>
</dbReference>
<dbReference type="Proteomes" id="UP000279236">
    <property type="component" value="Unassembled WGS sequence"/>
</dbReference>
<keyword evidence="12" id="KW-1185">Reference proteome</keyword>
<comment type="subcellular location">
    <subcellularLocation>
        <location evidence="2">Cytoplasm</location>
        <location evidence="2">Cytoskeleton</location>
        <location evidence="2">Spindle</location>
    </subcellularLocation>
    <subcellularLocation>
        <location evidence="1">Nucleus</location>
    </subcellularLocation>
</comment>
<dbReference type="AlphaFoldDB" id="A0A427Y9B6"/>
<evidence type="ECO:0000256" key="9">
    <source>
        <dbReference type="SAM" id="MobiDB-lite"/>
    </source>
</evidence>
<feature type="region of interest" description="Disordered" evidence="9">
    <location>
        <begin position="1191"/>
        <end position="1212"/>
    </location>
</feature>
<dbReference type="OrthoDB" id="6123at2759"/>
<organism evidence="11 12">
    <name type="scientific">Apiotrichum porosum</name>
    <dbReference type="NCBI Taxonomy" id="105984"/>
    <lineage>
        <taxon>Eukaryota</taxon>
        <taxon>Fungi</taxon>
        <taxon>Dikarya</taxon>
        <taxon>Basidiomycota</taxon>
        <taxon>Agaricomycotina</taxon>
        <taxon>Tremellomycetes</taxon>
        <taxon>Trichosporonales</taxon>
        <taxon>Trichosporonaceae</taxon>
        <taxon>Apiotrichum</taxon>
    </lineage>
</organism>
<feature type="coiled-coil region" evidence="8">
    <location>
        <begin position="621"/>
        <end position="657"/>
    </location>
</feature>
<dbReference type="GO" id="GO:0007059">
    <property type="term" value="P:chromosome segregation"/>
    <property type="evidence" value="ECO:0007669"/>
    <property type="project" value="UniProtKB-KW"/>
</dbReference>
<dbReference type="GO" id="GO:0005819">
    <property type="term" value="C:spindle"/>
    <property type="evidence" value="ECO:0007669"/>
    <property type="project" value="UniProtKB-SubCell"/>
</dbReference>
<sequence>MATGSAAWPTVSDFTFDLSERLRAAARSSLAELEASINRDGYDWLEDYIDNIQVQGRRAPIADLIKTPSRTATAKKTRGATTAQKTRQEQIRLFNAQLSPLAAKSPDVGRQPFSPLQVQSLNALTQSPTPRSPLVPKGAATLKPAAKSKPTRATKAAADEAPKAEPKKRGRPKKKADSLKENESVPSTPSSSRQLRGPAPKAVSPVPTPVKSPVKKVARSPLKEIHLPVPEPEPEPMEIEEEEEQEEEQEEEEEEEEEQEEVIEQVEEVDEPIEIDEPIEVDEDEDELDDSIIEIQQPVFKPTPSKLPLKSKLPTKLPVMARSPLREASPSPVKARSPIKAISPVKTASPAKASSPVKQSSPIKAGSPAKSPAKSPVKDSASVPTRQVRSSWLSQALGTRTVPINHGEGSSTGTYRKSVASNSQRTSSQFQRTSSQFDALHKSTGPGALKRKSEAAEEMEEEDVSRPVDKDSKRAEKMARFDHNAATDAATGQPASPVRSAVFASRAPGSATSLPAPHATTTPAASTTRPTATSVPQEARARHDKVTRALDELRERTAAAAAKQKSHAASRLSTSAPKAATTAVVPTAALTANTSSSTSLGAGFLRGLGNFSSGIFGLSAEDEAARLHREAEDRRAQEQAEAELARIMRDMADEERKTGVKHVPVSESVDEANDMAIVVDDDDDDDEESVNDSITLPELPEPDFGDDYDALPVEEGPASALGARGIDIDFESTTPPCSPPPRAVRSIRAPEIVISPPPRAKASVAKVSAKTTMTAPVRTKFEPVRPPTASSNEDDDADDEDMLDDDMPMTKGKQPRSRLMSSTASGMSTSTTGSMTMSRSSTGILSQAERMAAKSLGVKPATGAVKSVQRAAEAAKKEQAAADRKAALREQIERRRLEDKKRKEREERAAAEEERKRKAAEAEEKRRRWAEAEKNRKEREERMERLQKEKAAREEREAAEARAKAAEEEAIRKRKMALNKTPTIKRIGQPAPAPGTKGKEPLRPAKSATNLTASASSSQGAAASKMGPTSFRTATAAADEHRTPTIQLVNPTGSSRPLGPPSRTSHAPAPQHAAASLQQSRMTLQAQLDAKAAEQASEDIVLPDIASEYSDSDDSDRETDFKRPAWAESPELRHALEQQAHVNPDELFGAIRPLNMEELFKARQGKFRARTSSANWSGADRLTEQEEREYARRMGFKPINAPREGGGHAGDR</sequence>
<proteinExistence type="inferred from homology"/>
<feature type="compositionally biased region" description="Low complexity" evidence="9">
    <location>
        <begin position="1065"/>
        <end position="1080"/>
    </location>
</feature>
<dbReference type="PANTHER" id="PTHR13142">
    <property type="entry name" value="INNER CENTROMERE PROTEIN"/>
    <property type="match status" value="1"/>
</dbReference>
<feature type="domain" description="Inner centromere protein ARK-binding" evidence="10">
    <location>
        <begin position="1104"/>
        <end position="1160"/>
    </location>
</feature>
<feature type="compositionally biased region" description="Basic and acidic residues" evidence="9">
    <location>
        <begin position="464"/>
        <end position="485"/>
    </location>
</feature>
<feature type="compositionally biased region" description="Low complexity" evidence="9">
    <location>
        <begin position="510"/>
        <end position="534"/>
    </location>
</feature>
<protein>
    <recommendedName>
        <fullName evidence="10">Inner centromere protein ARK-binding domain-containing protein</fullName>
    </recommendedName>
</protein>
<evidence type="ECO:0000256" key="1">
    <source>
        <dbReference type="ARBA" id="ARBA00004123"/>
    </source>
</evidence>
<feature type="compositionally biased region" description="Low complexity" evidence="9">
    <location>
        <begin position="820"/>
        <end position="843"/>
    </location>
</feature>
<comment type="caution">
    <text evidence="11">The sequence shown here is derived from an EMBL/GenBank/DDBJ whole genome shotgun (WGS) entry which is preliminary data.</text>
</comment>
<feature type="compositionally biased region" description="Low complexity" evidence="9">
    <location>
        <begin position="1005"/>
        <end position="1024"/>
    </location>
</feature>
<feature type="compositionally biased region" description="Low complexity" evidence="9">
    <location>
        <begin position="198"/>
        <end position="212"/>
    </location>
</feature>
<dbReference type="STRING" id="105984.A0A427Y9B6"/>
<feature type="compositionally biased region" description="Low complexity" evidence="9">
    <location>
        <begin position="760"/>
        <end position="770"/>
    </location>
</feature>
<name>A0A427Y9B6_9TREE</name>
<feature type="compositionally biased region" description="Basic and acidic residues" evidence="9">
    <location>
        <begin position="539"/>
        <end position="557"/>
    </location>
</feature>
<feature type="compositionally biased region" description="Polar residues" evidence="9">
    <location>
        <begin position="184"/>
        <end position="194"/>
    </location>
</feature>
<gene>
    <name evidence="11" type="ORF">EHS24_000106</name>
</gene>
<evidence type="ECO:0000313" key="12">
    <source>
        <dbReference type="Proteomes" id="UP000279236"/>
    </source>
</evidence>
<feature type="region of interest" description="Disordered" evidence="9">
    <location>
        <begin position="871"/>
        <end position="1139"/>
    </location>
</feature>
<evidence type="ECO:0000313" key="11">
    <source>
        <dbReference type="EMBL" id="RSH87594.1"/>
    </source>
</evidence>
<feature type="compositionally biased region" description="Polar residues" evidence="9">
    <location>
        <begin position="408"/>
        <end position="422"/>
    </location>
</feature>
<feature type="compositionally biased region" description="Acidic residues" evidence="9">
    <location>
        <begin position="232"/>
        <end position="292"/>
    </location>
</feature>
<feature type="compositionally biased region" description="Polar residues" evidence="9">
    <location>
        <begin position="382"/>
        <end position="398"/>
    </location>
</feature>
<feature type="region of interest" description="Disordered" evidence="9">
    <location>
        <begin position="123"/>
        <end position="581"/>
    </location>
</feature>
<feature type="region of interest" description="Disordered" evidence="9">
    <location>
        <begin position="758"/>
        <end position="844"/>
    </location>
</feature>
<feature type="compositionally biased region" description="Low complexity" evidence="9">
    <location>
        <begin position="558"/>
        <end position="581"/>
    </location>
</feature>
<accession>A0A427Y9B6</accession>
<comment type="similarity">
    <text evidence="3">Belongs to the INCENP family.</text>
</comment>
<feature type="compositionally biased region" description="Low complexity" evidence="9">
    <location>
        <begin position="302"/>
        <end position="318"/>
    </location>
</feature>
<keyword evidence="4" id="KW-0963">Cytoplasm</keyword>
<evidence type="ECO:0000256" key="8">
    <source>
        <dbReference type="SAM" id="Coils"/>
    </source>
</evidence>
<dbReference type="Pfam" id="PF03941">
    <property type="entry name" value="INCENP_ARK-bind"/>
    <property type="match status" value="1"/>
</dbReference>
<evidence type="ECO:0000256" key="7">
    <source>
        <dbReference type="ARBA" id="ARBA00023242"/>
    </source>
</evidence>
<feature type="region of interest" description="Disordered" evidence="9">
    <location>
        <begin position="681"/>
        <end position="714"/>
    </location>
</feature>